<keyword evidence="6" id="KW-0449">Lipoprotein</keyword>
<dbReference type="Pfam" id="PF00722">
    <property type="entry name" value="Glyco_hydro_16"/>
    <property type="match status" value="1"/>
</dbReference>
<dbReference type="Gene3D" id="2.60.120.200">
    <property type="match status" value="1"/>
</dbReference>
<evidence type="ECO:0000256" key="12">
    <source>
        <dbReference type="SAM" id="MobiDB-lite"/>
    </source>
</evidence>
<dbReference type="EMBL" id="KV454481">
    <property type="protein sequence ID" value="ODV60721.1"/>
    <property type="molecule type" value="Genomic_DNA"/>
</dbReference>
<dbReference type="InterPro" id="IPR044791">
    <property type="entry name" value="Beta-glucanase/XTH"/>
</dbReference>
<feature type="compositionally biased region" description="Acidic residues" evidence="12">
    <location>
        <begin position="317"/>
        <end position="329"/>
    </location>
</feature>
<feature type="active site" description="Proton donor" evidence="10">
    <location>
        <position position="130"/>
    </location>
</feature>
<dbReference type="InterPro" id="IPR013320">
    <property type="entry name" value="ConA-like_dom_sf"/>
</dbReference>
<keyword evidence="4" id="KW-0808">Transferase</keyword>
<feature type="region of interest" description="Disordered" evidence="12">
    <location>
        <begin position="293"/>
        <end position="340"/>
    </location>
</feature>
<organism evidence="15 16">
    <name type="scientific">Ascoidea rubescens DSM 1968</name>
    <dbReference type="NCBI Taxonomy" id="1344418"/>
    <lineage>
        <taxon>Eukaryota</taxon>
        <taxon>Fungi</taxon>
        <taxon>Dikarya</taxon>
        <taxon>Ascomycota</taxon>
        <taxon>Saccharomycotina</taxon>
        <taxon>Saccharomycetes</taxon>
        <taxon>Ascoideaceae</taxon>
        <taxon>Ascoidea</taxon>
    </lineage>
</organism>
<dbReference type="OrthoDB" id="4781at2759"/>
<dbReference type="GO" id="GO:0031505">
    <property type="term" value="P:fungal-type cell wall organization"/>
    <property type="evidence" value="ECO:0007669"/>
    <property type="project" value="UniProtKB-ARBA"/>
</dbReference>
<dbReference type="GO" id="GO:0098552">
    <property type="term" value="C:side of membrane"/>
    <property type="evidence" value="ECO:0007669"/>
    <property type="project" value="UniProtKB-KW"/>
</dbReference>
<dbReference type="InParanoid" id="A0A1D2VGD2"/>
<protein>
    <recommendedName>
        <fullName evidence="9">Crh-like protein</fullName>
        <ecNumber evidence="9">3.2.-.-</ecNumber>
    </recommendedName>
</protein>
<reference evidence="16" key="1">
    <citation type="submission" date="2016-05" db="EMBL/GenBank/DDBJ databases">
        <title>Comparative genomics of biotechnologically important yeasts.</title>
        <authorList>
            <consortium name="DOE Joint Genome Institute"/>
            <person name="Riley R."/>
            <person name="Haridas S."/>
            <person name="Wolfe K.H."/>
            <person name="Lopes M.R."/>
            <person name="Hittinger C.T."/>
            <person name="Goker M."/>
            <person name="Salamov A."/>
            <person name="Wisecaver J."/>
            <person name="Long T.M."/>
            <person name="Aerts A.L."/>
            <person name="Barry K."/>
            <person name="Choi C."/>
            <person name="Clum A."/>
            <person name="Coughlan A.Y."/>
            <person name="Deshpande S."/>
            <person name="Douglass A.P."/>
            <person name="Hanson S.J."/>
            <person name="Klenk H.-P."/>
            <person name="Labutti K."/>
            <person name="Lapidus A."/>
            <person name="Lindquist E."/>
            <person name="Lipzen A."/>
            <person name="Meier-Kolthoff J.P."/>
            <person name="Ohm R.A."/>
            <person name="Otillar R.P."/>
            <person name="Pangilinan J."/>
            <person name="Peng Y."/>
            <person name="Rokas A."/>
            <person name="Rosa C.A."/>
            <person name="Scheuner C."/>
            <person name="Sibirny A.A."/>
            <person name="Slot J.C."/>
            <person name="Stielow J.B."/>
            <person name="Sun H."/>
            <person name="Kurtzman C.P."/>
            <person name="Blackwell M."/>
            <person name="Grigoriev I.V."/>
            <person name="Jeffries T.W."/>
        </authorList>
    </citation>
    <scope>NUCLEOTIDE SEQUENCE [LARGE SCALE GENOMIC DNA]</scope>
    <source>
        <strain evidence="16">DSM 1968</strain>
    </source>
</reference>
<feature type="compositionally biased region" description="Low complexity" evidence="12">
    <location>
        <begin position="295"/>
        <end position="316"/>
    </location>
</feature>
<proteinExistence type="inferred from homology"/>
<sequence length="373" mass="41534">MLSFLSFLSLFLLFLAPVYSYLDICNPLNTTDECDPNPALAKSYETNFTSNSSVSDFFSVYSTSSQAGTINYTDDGLVLSINKRFDNPSLVSNEYILFGKFEVIAKASPGQGIISTVYLQSDCEDEIDIEWFGGNAYEVCLNFFHQGNTTFWNRSTLYQMQDPREEFHNYTIDWDNERIIWYIDGIKAKVLYNNTSDGFPQTPSRLFIGLWAGGDSDNAEGTILWAGGLTDYDELPFHFYIQRFVITDYSTGDSYTYKDTSGDYDSIEAENGEVLGRVQKAKVEFASLVGGTDESLSTSTARNSTSSTRSQSSTASNDDEEETTTEDSDNVTSSQSSSSEAKAMHLVSPFDASSLHYFTVFTILSISSIVILL</sequence>
<dbReference type="GO" id="GO:0016757">
    <property type="term" value="F:glycosyltransferase activity"/>
    <property type="evidence" value="ECO:0007669"/>
    <property type="project" value="UniProtKB-KW"/>
</dbReference>
<evidence type="ECO:0000256" key="9">
    <source>
        <dbReference type="PIRNR" id="PIRNR037299"/>
    </source>
</evidence>
<keyword evidence="4" id="KW-0328">Glycosyltransferase</keyword>
<evidence type="ECO:0000256" key="4">
    <source>
        <dbReference type="ARBA" id="ARBA00022676"/>
    </source>
</evidence>
<dbReference type="AlphaFoldDB" id="A0A1D2VGD2"/>
<evidence type="ECO:0000256" key="13">
    <source>
        <dbReference type="SAM" id="SignalP"/>
    </source>
</evidence>
<dbReference type="RefSeq" id="XP_020047028.1">
    <property type="nucleotide sequence ID" value="XM_020194832.1"/>
</dbReference>
<feature type="domain" description="GH16" evidence="14">
    <location>
        <begin position="30"/>
        <end position="234"/>
    </location>
</feature>
<dbReference type="GO" id="GO:0008843">
    <property type="term" value="F:endochitinase activity"/>
    <property type="evidence" value="ECO:0007669"/>
    <property type="project" value="UniProtKB-EC"/>
</dbReference>
<keyword evidence="5 9" id="KW-0378">Hydrolase</keyword>
<keyword evidence="13" id="KW-0732">Signal</keyword>
<dbReference type="Proteomes" id="UP000095038">
    <property type="component" value="Unassembled WGS sequence"/>
</dbReference>
<evidence type="ECO:0000256" key="2">
    <source>
        <dbReference type="ARBA" id="ARBA00004589"/>
    </source>
</evidence>
<dbReference type="STRING" id="1344418.A0A1D2VGD2"/>
<keyword evidence="3" id="KW-0325">Glycoprotein</keyword>
<evidence type="ECO:0000256" key="7">
    <source>
        <dbReference type="ARBA" id="ARBA00023295"/>
    </source>
</evidence>
<feature type="chain" id="PRO_5008910485" description="Crh-like protein" evidence="13">
    <location>
        <begin position="21"/>
        <end position="373"/>
    </location>
</feature>
<keyword evidence="9" id="KW-0472">Membrane</keyword>
<keyword evidence="11" id="KW-1015">Disulfide bond</keyword>
<feature type="signal peptide" evidence="13">
    <location>
        <begin position="1"/>
        <end position="20"/>
    </location>
</feature>
<evidence type="ECO:0000256" key="11">
    <source>
        <dbReference type="PIRSR" id="PIRSR037299-2"/>
    </source>
</evidence>
<evidence type="ECO:0000256" key="6">
    <source>
        <dbReference type="ARBA" id="ARBA00023288"/>
    </source>
</evidence>
<evidence type="ECO:0000313" key="16">
    <source>
        <dbReference type="Proteomes" id="UP000095038"/>
    </source>
</evidence>
<dbReference type="InterPro" id="IPR000757">
    <property type="entry name" value="Beta-glucanase-like"/>
</dbReference>
<keyword evidence="7" id="KW-0326">Glycosidase</keyword>
<feature type="compositionally biased region" description="Low complexity" evidence="12">
    <location>
        <begin position="330"/>
        <end position="339"/>
    </location>
</feature>
<evidence type="ECO:0000256" key="1">
    <source>
        <dbReference type="ARBA" id="ARBA00000822"/>
    </source>
</evidence>
<accession>A0A1D2VGD2</accession>
<dbReference type="InterPro" id="IPR017168">
    <property type="entry name" value="CHR-like"/>
</dbReference>
<evidence type="ECO:0000256" key="8">
    <source>
        <dbReference type="ARBA" id="ARBA00038074"/>
    </source>
</evidence>
<feature type="active site" description="Nucleophile" evidence="10">
    <location>
        <position position="126"/>
    </location>
</feature>
<feature type="disulfide bond" evidence="11">
    <location>
        <begin position="25"/>
        <end position="34"/>
    </location>
</feature>
<dbReference type="FunCoup" id="A0A1D2VGD2">
    <property type="interactions" value="20"/>
</dbReference>
<dbReference type="PROSITE" id="PS51762">
    <property type="entry name" value="GH16_2"/>
    <property type="match status" value="1"/>
</dbReference>
<dbReference type="GeneID" id="30968468"/>
<evidence type="ECO:0000256" key="5">
    <source>
        <dbReference type="ARBA" id="ARBA00022801"/>
    </source>
</evidence>
<comment type="subcellular location">
    <subcellularLocation>
        <location evidence="2">Membrane</location>
        <topology evidence="2">Lipid-anchor</topology>
        <topology evidence="2">GPI-anchor</topology>
    </subcellularLocation>
</comment>
<name>A0A1D2VGD2_9ASCO</name>
<keyword evidence="3" id="KW-0336">GPI-anchor</keyword>
<keyword evidence="16" id="KW-1185">Reference proteome</keyword>
<dbReference type="CDD" id="cd02183">
    <property type="entry name" value="GH16_fungal_CRH1_transglycosylase"/>
    <property type="match status" value="1"/>
</dbReference>
<comment type="catalytic activity">
    <reaction evidence="1">
        <text>Random endo-hydrolysis of N-acetyl-beta-D-glucosaminide (1-&gt;4)-beta-linkages in chitin and chitodextrins.</text>
        <dbReference type="EC" id="3.2.1.14"/>
    </reaction>
</comment>
<dbReference type="PANTHER" id="PTHR31062">
    <property type="entry name" value="XYLOGLUCAN ENDOTRANSGLUCOSYLASE/HYDROLASE PROTEIN 8-RELATED"/>
    <property type="match status" value="1"/>
</dbReference>
<comment type="similarity">
    <text evidence="8">Belongs to the glycosyl hydrolase 16 family. CRH1 subfamily.</text>
</comment>
<evidence type="ECO:0000256" key="3">
    <source>
        <dbReference type="ARBA" id="ARBA00022622"/>
    </source>
</evidence>
<gene>
    <name evidence="15" type="ORF">ASCRUDRAFT_8324</name>
</gene>
<dbReference type="EC" id="3.2.-.-" evidence="9"/>
<dbReference type="PIRSF" id="PIRSF037299">
    <property type="entry name" value="Glycosidase_CRH1_prd"/>
    <property type="match status" value="1"/>
</dbReference>
<dbReference type="GO" id="GO:0005975">
    <property type="term" value="P:carbohydrate metabolic process"/>
    <property type="evidence" value="ECO:0007669"/>
    <property type="project" value="InterPro"/>
</dbReference>
<evidence type="ECO:0000313" key="15">
    <source>
        <dbReference type="EMBL" id="ODV60721.1"/>
    </source>
</evidence>
<dbReference type="SUPFAM" id="SSF49899">
    <property type="entry name" value="Concanavalin A-like lectins/glucanases"/>
    <property type="match status" value="1"/>
</dbReference>
<evidence type="ECO:0000259" key="14">
    <source>
        <dbReference type="PROSITE" id="PS51762"/>
    </source>
</evidence>
<evidence type="ECO:0000256" key="10">
    <source>
        <dbReference type="PIRSR" id="PIRSR037299-1"/>
    </source>
</evidence>